<dbReference type="Pfam" id="PF24658">
    <property type="entry name" value="DUF7647"/>
    <property type="match status" value="1"/>
</dbReference>
<dbReference type="OrthoDB" id="68020at2759"/>
<dbReference type="InterPro" id="IPR044210">
    <property type="entry name" value="Tfc3-like"/>
</dbReference>
<evidence type="ECO:0000256" key="1">
    <source>
        <dbReference type="ARBA" id="ARBA00004123"/>
    </source>
</evidence>
<evidence type="ECO:0000259" key="6">
    <source>
        <dbReference type="Pfam" id="PF04182"/>
    </source>
</evidence>
<dbReference type="GO" id="GO:0006384">
    <property type="term" value="P:transcription initiation at RNA polymerase III promoter"/>
    <property type="evidence" value="ECO:0007669"/>
    <property type="project" value="InterPro"/>
</dbReference>
<reference evidence="13" key="1">
    <citation type="submission" date="2020-02" db="EMBL/GenBank/DDBJ databases">
        <authorList>
            <person name="Scholz U."/>
            <person name="Mascher M."/>
            <person name="Fiebig A."/>
        </authorList>
    </citation>
    <scope>NUCLEOTIDE SEQUENCE</scope>
</reference>
<dbReference type="GO" id="GO:0003677">
    <property type="term" value="F:DNA binding"/>
    <property type="evidence" value="ECO:0007669"/>
    <property type="project" value="UniProtKB-KW"/>
</dbReference>
<dbReference type="Pfam" id="PF24538">
    <property type="entry name" value="DUF7599"/>
    <property type="match status" value="1"/>
</dbReference>
<evidence type="ECO:0000256" key="5">
    <source>
        <dbReference type="ARBA" id="ARBA00023242"/>
    </source>
</evidence>
<keyword evidence="2" id="KW-0597">Phosphoprotein</keyword>
<dbReference type="Pfam" id="PF24655">
    <property type="entry name" value="DUF7645"/>
    <property type="match status" value="1"/>
</dbReference>
<dbReference type="InterPro" id="IPR056428">
    <property type="entry name" value="WH_GTF3C1"/>
</dbReference>
<keyword evidence="14" id="KW-1185">Reference proteome</keyword>
<dbReference type="Pfam" id="PF24101">
    <property type="entry name" value="WHD_GTF3C1"/>
    <property type="match status" value="1"/>
</dbReference>
<dbReference type="GO" id="GO:0042791">
    <property type="term" value="P:5S class rRNA transcription by RNA polymerase III"/>
    <property type="evidence" value="ECO:0007669"/>
    <property type="project" value="TreeGrafter"/>
</dbReference>
<dbReference type="GO" id="GO:0000127">
    <property type="term" value="C:transcription factor TFIIIC complex"/>
    <property type="evidence" value="ECO:0007669"/>
    <property type="project" value="InterPro"/>
</dbReference>
<evidence type="ECO:0000259" key="11">
    <source>
        <dbReference type="Pfam" id="PF24657"/>
    </source>
</evidence>
<comment type="subcellular location">
    <subcellularLocation>
        <location evidence="1">Nucleus</location>
    </subcellularLocation>
</comment>
<feature type="domain" description="DUF7646" evidence="11">
    <location>
        <begin position="340"/>
        <end position="425"/>
    </location>
</feature>
<feature type="domain" description="DUF7599" evidence="9">
    <location>
        <begin position="238"/>
        <end position="321"/>
    </location>
</feature>
<evidence type="ECO:0000256" key="2">
    <source>
        <dbReference type="ARBA" id="ARBA00022553"/>
    </source>
</evidence>
<dbReference type="InterPro" id="IPR056064">
    <property type="entry name" value="DUF7647"/>
</dbReference>
<feature type="domain" description="B-block binding subunit of TFIIIC" evidence="6">
    <location>
        <begin position="116"/>
        <end position="196"/>
    </location>
</feature>
<dbReference type="CDD" id="cd16169">
    <property type="entry name" value="Tau138_eWH"/>
    <property type="match status" value="1"/>
</dbReference>
<evidence type="ECO:0000313" key="13">
    <source>
        <dbReference type="EMBL" id="CAA7407594.1"/>
    </source>
</evidence>
<dbReference type="PANTHER" id="PTHR15180:SF1">
    <property type="entry name" value="GENERAL TRANSCRIPTION FACTOR 3C POLYPEPTIDE 1"/>
    <property type="match status" value="1"/>
</dbReference>
<dbReference type="InterPro" id="IPR035625">
    <property type="entry name" value="Tfc3-like_eWH"/>
</dbReference>
<protein>
    <submittedName>
        <fullName evidence="13">Uncharacterized protein</fullName>
    </submittedName>
</protein>
<proteinExistence type="predicted"/>
<dbReference type="Pfam" id="PF24657">
    <property type="entry name" value="DUF7646"/>
    <property type="match status" value="1"/>
</dbReference>
<evidence type="ECO:0000256" key="4">
    <source>
        <dbReference type="ARBA" id="ARBA00023163"/>
    </source>
</evidence>
<sequence length="1861" mass="210668">MDSFISTALEEICAEGPAGIPLPKLWWNLQSSVESFGLLMDDAVKEVIWRRLLALPDLLFKSSSAMFTSRDSAIKSPDQSEKLGLRVVADEHLRDSFLGIYDLKAANVEITPVLKQVLERLAVARSNGIAQSQLSKEFKMKENKLFYYLKRLESQGLIVRQSTLLRTKEASAKRDDEMKDTAIVNTNLIYLYRYAKRLSSLQRVEITAPHVPHISGDPCKGNLEGTDGEPLKEDVNVKDYLPEMSAICNMLEESAGKVLVVSDIKLARGYRMTTGHRTWRNICNRMKDASLVEEFQGKVNGKVVKCLRLLKKFNPKDFQPKGITCGYESFRSEHLQRCSRRGQITDQFVELPIEHRIYDMIDGEGPKGLTISEVSKRLGLSSKRTEMRICDMCWRMPKRFPMHMRFENYNRTKVYRVWTLRNFEGNSLGGTSSNCENDLMITNISSHCEMDRVPDDQSSGKNMLSDFSSKDLLSENMPRGQVEYALINVSPICAVKDKGVITVEADALSQVVAVKGVDYDTRDVEAGKAMPMIDSPSECSLLVRPTSKVPSFKKYPSAVTMDSAQREERILRRLKNEKFLLTAELHKWLDGLEKDKQTTMARKTLTRSLQRLQQEGYCKCIQISVPVLTNCNRSRAAEVILHPSIETFSSELLGQIHQRLRDFDMQSHGQGLDRPKNESVDVTELTDVKRHMNRGATELQSIKVENMRINGYVPAIMVRAKLLHSFLWSFLRGLPEWDDTLMTVGDAYDCTSPRSMLKSFSLVSAMENMPFELFLQVVGSEKRIDNMVQKCRLGLRLSDLPVHEYKGLMDTHATGRLSRVIDILYRLKLIQLATEGMVASTNMVPHCLSTYSLELKPFIEVPRSSPSTDVLSPACPPRLRHDFLLTNREAVDSYWQTLEYCHVSADRNSSLKAFPGSAVKEIFLARSWTSVRVMTAEQNTELLERLGTYAPDKKVPFGECVKISKELDLTLEQVLRVSYGMRQTRRRRFPKSSEAIQQELNQEIMNLGSVVRKRKRPAKVTSLDLVHANGKTEETGLLRASRITDDDEEDMDEMCYDLTSAKHDINVHFCEQDDNRKGSVDARATIGGKDLDSLRQHSLSRKKFKRQRKFSWSHHLDRKLIIEYVKYRAPLGAKFCRVDWTSITDLPADPDACKRRMYVLNSNKTVRKKVMKLCNIVGSRYTKFLRKSKEEKVRCRDGSEMLNHGNSRKESWDDFDDPEVKMAVDEVLRFKSMANLEYNKKVKSKYRTNAIATPTPNADVPVHAPSEKNDLILLSAAGSMTSCDNEFPSHSNGGSVLICRHVCESMSVANAVELFKLVFLSTSTAPEVRSLLAETLKWYSERDLTMAFNYLKEMKLMEHGHGNHQLFLSQRFLINAYSSPFPLDSGKRATKFSAWLINEDKNLIGDGVNLNLDMQCGEVFQLLALFSSGSLSIEPCMPDEGVGEADDPKYSIAETSDAKVNSDEKTMKQKVWWRKESEPCNRREKGFPGVKMLLKRKVFSTAEILSFHPENNSQSSPLPHVERRQEPLDAKTFSDSSKVGRTTNLLNVSLDDSLWESMTPYAARLASTDSVREQGLISPRLMKNVYSAIHHAGDQGLSMVELSENILMLGNELAEIAVDTLAEFQLIVKVNAYDHVRVVDSSYKSKYFVVTLEENRQDSVPENSQQISYDISRVLLRNPENNRTSGDVNACDGHGVSHFHSREGPPETCNKGVEEDITTDVCLNKGTSVTKGDLGKTIKFLAPVETRRCQAILPWINGDGSTNDTVYRGLVRRILGTVMQNPGILEEDIINRMIVLNPQSCKQLLDLMILDNHIIIKKMHQTTGCGPPSIFGGLFRPEGKLTEAAMFRKHYFANPMSASLL</sequence>
<accession>A0A7I8LE74</accession>
<evidence type="ECO:0000259" key="10">
    <source>
        <dbReference type="Pfam" id="PF24655"/>
    </source>
</evidence>
<dbReference type="InterPro" id="IPR036390">
    <property type="entry name" value="WH_DNA-bd_sf"/>
</dbReference>
<evidence type="ECO:0000259" key="7">
    <source>
        <dbReference type="Pfam" id="PF23704"/>
    </source>
</evidence>
<evidence type="ECO:0000259" key="9">
    <source>
        <dbReference type="Pfam" id="PF24538"/>
    </source>
</evidence>
<dbReference type="InterPro" id="IPR007309">
    <property type="entry name" value="TFIIIC_Bblock-bd"/>
</dbReference>
<evidence type="ECO:0000256" key="3">
    <source>
        <dbReference type="ARBA" id="ARBA00023125"/>
    </source>
</evidence>
<evidence type="ECO:0000259" key="12">
    <source>
        <dbReference type="Pfam" id="PF24658"/>
    </source>
</evidence>
<dbReference type="EMBL" id="LR746277">
    <property type="protein sequence ID" value="CAA7407594.1"/>
    <property type="molecule type" value="Genomic_DNA"/>
</dbReference>
<dbReference type="InterPro" id="IPR056063">
    <property type="entry name" value="DUF7646"/>
</dbReference>
<organism evidence="13 14">
    <name type="scientific">Spirodela intermedia</name>
    <name type="common">Intermediate duckweed</name>
    <dbReference type="NCBI Taxonomy" id="51605"/>
    <lineage>
        <taxon>Eukaryota</taxon>
        <taxon>Viridiplantae</taxon>
        <taxon>Streptophyta</taxon>
        <taxon>Embryophyta</taxon>
        <taxon>Tracheophyta</taxon>
        <taxon>Spermatophyta</taxon>
        <taxon>Magnoliopsida</taxon>
        <taxon>Liliopsida</taxon>
        <taxon>Araceae</taxon>
        <taxon>Lemnoideae</taxon>
        <taxon>Spirodela</taxon>
    </lineage>
</organism>
<keyword evidence="3" id="KW-0238">DNA-binding</keyword>
<dbReference type="Pfam" id="PF04182">
    <property type="entry name" value="B-block_TFIIIC"/>
    <property type="match status" value="1"/>
</dbReference>
<dbReference type="PANTHER" id="PTHR15180">
    <property type="entry name" value="GENERAL TRANSCRIPTION FACTOR 3C POLYPEPTIDE 1"/>
    <property type="match status" value="1"/>
</dbReference>
<dbReference type="Proteomes" id="UP000663760">
    <property type="component" value="Chromosome 14"/>
</dbReference>
<keyword evidence="4" id="KW-0804">Transcription</keyword>
<dbReference type="GO" id="GO:0005634">
    <property type="term" value="C:nucleus"/>
    <property type="evidence" value="ECO:0007669"/>
    <property type="project" value="UniProtKB-SubCell"/>
</dbReference>
<feature type="domain" description="General transcription factor 3C polypeptide 1 winged-helix" evidence="7">
    <location>
        <begin position="1"/>
        <end position="101"/>
    </location>
</feature>
<feature type="domain" description="DUF7647" evidence="12">
    <location>
        <begin position="753"/>
        <end position="929"/>
    </location>
</feature>
<feature type="domain" description="DUF7645" evidence="10">
    <location>
        <begin position="930"/>
        <end position="989"/>
    </location>
</feature>
<evidence type="ECO:0000313" key="14">
    <source>
        <dbReference type="Proteomes" id="UP000663760"/>
    </source>
</evidence>
<name>A0A7I8LE74_SPIIN</name>
<feature type="domain" description="GTF3C1 extended winged-helix" evidence="8">
    <location>
        <begin position="559"/>
        <end position="668"/>
    </location>
</feature>
<dbReference type="SUPFAM" id="SSF46785">
    <property type="entry name" value="Winged helix' DNA-binding domain"/>
    <property type="match status" value="1"/>
</dbReference>
<dbReference type="InterPro" id="IPR056062">
    <property type="entry name" value="DUF7645"/>
</dbReference>
<dbReference type="Pfam" id="PF23704">
    <property type="entry name" value="WHD_GTF3C1_N"/>
    <property type="match status" value="1"/>
</dbReference>
<keyword evidence="5" id="KW-0539">Nucleus</keyword>
<dbReference type="InterPro" id="IPR056020">
    <property type="entry name" value="DUF7599"/>
</dbReference>
<gene>
    <name evidence="13" type="ORF">SI8410_14018272</name>
</gene>
<evidence type="ECO:0000259" key="8">
    <source>
        <dbReference type="Pfam" id="PF24101"/>
    </source>
</evidence>
<dbReference type="InterPro" id="IPR056467">
    <property type="entry name" value="eWH_GTF3C1"/>
</dbReference>